<evidence type="ECO:0000256" key="11">
    <source>
        <dbReference type="ARBA" id="ARBA00023004"/>
    </source>
</evidence>
<evidence type="ECO:0000256" key="6">
    <source>
        <dbReference type="ARBA" id="ARBA00022723"/>
    </source>
</evidence>
<organism evidence="15 16">
    <name type="scientific">Drosophila pseudoobscura pseudoobscura</name>
    <name type="common">Fruit fly</name>
    <dbReference type="NCBI Taxonomy" id="46245"/>
    <lineage>
        <taxon>Eukaryota</taxon>
        <taxon>Metazoa</taxon>
        <taxon>Ecdysozoa</taxon>
        <taxon>Arthropoda</taxon>
        <taxon>Hexapoda</taxon>
        <taxon>Insecta</taxon>
        <taxon>Pterygota</taxon>
        <taxon>Neoptera</taxon>
        <taxon>Endopterygota</taxon>
        <taxon>Diptera</taxon>
        <taxon>Brachycera</taxon>
        <taxon>Muscomorpha</taxon>
        <taxon>Ephydroidea</taxon>
        <taxon>Drosophilidae</taxon>
        <taxon>Drosophila</taxon>
        <taxon>Sophophora</taxon>
    </lineage>
</organism>
<dbReference type="RefSeq" id="XP_002136910.3">
    <property type="nucleotide sequence ID" value="XM_002136874.3"/>
</dbReference>
<dbReference type="Proteomes" id="UP000001819">
    <property type="component" value="Chromosome 2"/>
</dbReference>
<feature type="domain" description="Fe2OG dioxygenase" evidence="14">
    <location>
        <begin position="436"/>
        <end position="545"/>
    </location>
</feature>
<keyword evidence="13" id="KW-0175">Coiled coil</keyword>
<keyword evidence="15" id="KW-1185">Reference proteome</keyword>
<accession>A0A6I8V1P2</accession>
<dbReference type="InterPro" id="IPR013547">
    <property type="entry name" value="P4H_N"/>
</dbReference>
<dbReference type="InterPro" id="IPR006620">
    <property type="entry name" value="Pro_4_hyd_alph"/>
</dbReference>
<comment type="similarity">
    <text evidence="4">Belongs to the P4HA family.</text>
</comment>
<evidence type="ECO:0000256" key="7">
    <source>
        <dbReference type="ARBA" id="ARBA00022824"/>
    </source>
</evidence>
<keyword evidence="11" id="KW-0408">Iron</keyword>
<evidence type="ECO:0000256" key="4">
    <source>
        <dbReference type="ARBA" id="ARBA00006511"/>
    </source>
</evidence>
<dbReference type="SMART" id="SM00702">
    <property type="entry name" value="P4Hc"/>
    <property type="match status" value="1"/>
</dbReference>
<reference evidence="15" key="1">
    <citation type="submission" date="2024-06" db="UniProtKB">
        <authorList>
            <consortium name="RefSeq"/>
        </authorList>
    </citation>
    <scope>NUCLEOTIDE SEQUENCE [LARGE SCALE GENOMIC DNA]</scope>
    <source>
        <strain evidence="15">MV2-25</strain>
    </source>
</reference>
<evidence type="ECO:0000256" key="1">
    <source>
        <dbReference type="ARBA" id="ARBA00001961"/>
    </source>
</evidence>
<keyword evidence="10" id="KW-0560">Oxidoreductase</keyword>
<dbReference type="KEGG" id="dpo:6896696"/>
<keyword evidence="9" id="KW-0223">Dioxygenase</keyword>
<evidence type="ECO:0000259" key="14">
    <source>
        <dbReference type="PROSITE" id="PS51471"/>
    </source>
</evidence>
<dbReference type="Pfam" id="PF08336">
    <property type="entry name" value="P4Ha_N"/>
    <property type="match status" value="1"/>
</dbReference>
<reference evidence="16" key="2">
    <citation type="submission" date="2025-08" db="UniProtKB">
        <authorList>
            <consortium name="RefSeq"/>
        </authorList>
    </citation>
    <scope>IDENTIFICATION</scope>
    <source>
        <strain evidence="16">MV-25-SWS-2005</strain>
        <tissue evidence="16">Whole body</tissue>
    </source>
</reference>
<dbReference type="PANTHER" id="PTHR10869">
    <property type="entry name" value="PROLYL 4-HYDROXYLASE ALPHA SUBUNIT"/>
    <property type="match status" value="1"/>
</dbReference>
<keyword evidence="7" id="KW-0256">Endoplasmic reticulum</keyword>
<comment type="cofactor">
    <cofactor evidence="1">
        <name>L-ascorbate</name>
        <dbReference type="ChEBI" id="CHEBI:38290"/>
    </cofactor>
</comment>
<proteinExistence type="inferred from homology"/>
<dbReference type="GO" id="GO:0004656">
    <property type="term" value="F:procollagen-proline 4-dioxygenase activity"/>
    <property type="evidence" value="ECO:0007669"/>
    <property type="project" value="UniProtKB-EC"/>
</dbReference>
<dbReference type="Gene3D" id="2.60.120.620">
    <property type="entry name" value="q2cbj1_9rhob like domain"/>
    <property type="match status" value="1"/>
</dbReference>
<evidence type="ECO:0000256" key="3">
    <source>
        <dbReference type="ARBA" id="ARBA00004319"/>
    </source>
</evidence>
<dbReference type="AlphaFoldDB" id="A0A6I8V1P2"/>
<dbReference type="PROSITE" id="PS51471">
    <property type="entry name" value="FE2OG_OXY"/>
    <property type="match status" value="1"/>
</dbReference>
<dbReference type="Gene3D" id="6.10.140.1460">
    <property type="match status" value="1"/>
</dbReference>
<evidence type="ECO:0000256" key="8">
    <source>
        <dbReference type="ARBA" id="ARBA00022896"/>
    </source>
</evidence>
<dbReference type="Pfam" id="PF13640">
    <property type="entry name" value="2OG-FeII_Oxy_3"/>
    <property type="match status" value="1"/>
</dbReference>
<evidence type="ECO:0000256" key="12">
    <source>
        <dbReference type="ARBA" id="ARBA00023180"/>
    </source>
</evidence>
<keyword evidence="6" id="KW-0479">Metal-binding</keyword>
<name>A0A6I8V1P2_DROPS</name>
<gene>
    <name evidence="16" type="primary">LOC6896696</name>
</gene>
<keyword evidence="12" id="KW-0325">Glycoprotein</keyword>
<sequence>MPDDMLFMHRFSITHSLAKRYSRKMTPIMRMLALGLGLASVAEGWYDETVKDHTHRKNYVVSEQSRLQLVEQDLELAANLNAYAEQLQKKISVLRRVAENWRRALDEAKGREEEYLSNPLHSFPLIRTLHEDWGPVERLMQQLVGQEQIAALELMREHLPGAEDVAEAMWGIFRIVHTHNLEPKDVAEGVLDGIQYRGRLSALDCQALGKFYFHVADYQTAIKWLTLSQDLMEEQPLEYYDELGATSSGITLLLARCLVALDRFHEAEILLRGDKTFGDKAYHIVSHFQEHPPQQSINIGSRGFTEKFNRLCRSMSRRKTDGSAAHSQPARLHCRYNATTTAFLRLAPLRMEELSLDPYIVLYHNVLSDEEMARLENMSTPLLHRARIFDKETKKPKISPVRSADEVGIPNPKLVTEDIQLVECIQKRITDLTGLMLTSMRRIQFLKYGFGGIYVPHHDFFSVHTPTSRLHGDRIATVIFYLNDVEHGGATAFPNLDLVVPTERGAVLFWHNMDGETYDLDYRTLHGACPVIVGTKMVMAGWIYEWDQMFVKSTYYPPRQKDYRQLN</sequence>
<evidence type="ECO:0000256" key="13">
    <source>
        <dbReference type="SAM" id="Coils"/>
    </source>
</evidence>
<protein>
    <recommendedName>
        <fullName evidence="5">procollagen-proline 4-dioxygenase</fullName>
        <ecNumber evidence="5">1.14.11.2</ecNumber>
    </recommendedName>
</protein>
<dbReference type="InterPro" id="IPR045054">
    <property type="entry name" value="P4HA-like"/>
</dbReference>
<dbReference type="InParanoid" id="A0A6I8V1P2"/>
<feature type="coiled-coil region" evidence="13">
    <location>
        <begin position="77"/>
        <end position="118"/>
    </location>
</feature>
<evidence type="ECO:0000256" key="5">
    <source>
        <dbReference type="ARBA" id="ARBA00012269"/>
    </source>
</evidence>
<dbReference type="InterPro" id="IPR044862">
    <property type="entry name" value="Pro_4_hyd_alph_FE2OG_OXY"/>
</dbReference>
<keyword evidence="8" id="KW-0847">Vitamin C</keyword>
<comment type="subcellular location">
    <subcellularLocation>
        <location evidence="3">Endoplasmic reticulum lumen</location>
    </subcellularLocation>
</comment>
<dbReference type="InterPro" id="IPR005123">
    <property type="entry name" value="Oxoglu/Fe-dep_dioxygenase_dom"/>
</dbReference>
<dbReference type="GO" id="GO:0005506">
    <property type="term" value="F:iron ion binding"/>
    <property type="evidence" value="ECO:0007669"/>
    <property type="project" value="InterPro"/>
</dbReference>
<dbReference type="EC" id="1.14.11.2" evidence="5"/>
<dbReference type="InterPro" id="IPR011990">
    <property type="entry name" value="TPR-like_helical_dom_sf"/>
</dbReference>
<evidence type="ECO:0000256" key="9">
    <source>
        <dbReference type="ARBA" id="ARBA00022964"/>
    </source>
</evidence>
<dbReference type="GO" id="GO:0005788">
    <property type="term" value="C:endoplasmic reticulum lumen"/>
    <property type="evidence" value="ECO:0007669"/>
    <property type="project" value="UniProtKB-SubCell"/>
</dbReference>
<evidence type="ECO:0000256" key="10">
    <source>
        <dbReference type="ARBA" id="ARBA00023002"/>
    </source>
</evidence>
<dbReference type="PANTHER" id="PTHR10869:SF244">
    <property type="entry name" value="PROLYL 4-HYDROXYLASE SUBUNIT ALPHA-2"/>
    <property type="match status" value="1"/>
</dbReference>
<evidence type="ECO:0000313" key="15">
    <source>
        <dbReference type="Proteomes" id="UP000001819"/>
    </source>
</evidence>
<dbReference type="GO" id="GO:0031418">
    <property type="term" value="F:L-ascorbic acid binding"/>
    <property type="evidence" value="ECO:0007669"/>
    <property type="project" value="UniProtKB-KW"/>
</dbReference>
<dbReference type="FunCoup" id="A0A6I8V1P2">
    <property type="interactions" value="60"/>
</dbReference>
<dbReference type="Gene3D" id="1.25.40.10">
    <property type="entry name" value="Tetratricopeptide repeat domain"/>
    <property type="match status" value="1"/>
</dbReference>
<evidence type="ECO:0000256" key="2">
    <source>
        <dbReference type="ARBA" id="ARBA00002035"/>
    </source>
</evidence>
<evidence type="ECO:0000313" key="16">
    <source>
        <dbReference type="RefSeq" id="XP_002136910.3"/>
    </source>
</evidence>
<comment type="function">
    <text evidence="2">Catalyzes the post-translational formation of 4-hydroxyproline in -Xaa-Pro-Gly- sequences in collagens and other proteins.</text>
</comment>